<sequence length="90" mass="10378">IFEENHTFLSNTYPILAAPVEYLSTYGCRTPRKENLRISLVILTSRSEATPGLFGDGPRNFEPRSDDKDDTCFESEMDFKSWNCRLPLQK</sequence>
<name>A0A4Y2X836_ARAVE</name>
<reference evidence="1 2" key="1">
    <citation type="journal article" date="2019" name="Sci. Rep.">
        <title>Orb-weaving spider Araneus ventricosus genome elucidates the spidroin gene catalogue.</title>
        <authorList>
            <person name="Kono N."/>
            <person name="Nakamura H."/>
            <person name="Ohtoshi R."/>
            <person name="Moran D.A.P."/>
            <person name="Shinohara A."/>
            <person name="Yoshida Y."/>
            <person name="Fujiwara M."/>
            <person name="Mori M."/>
            <person name="Tomita M."/>
            <person name="Arakawa K."/>
        </authorList>
    </citation>
    <scope>NUCLEOTIDE SEQUENCE [LARGE SCALE GENOMIC DNA]</scope>
</reference>
<dbReference type="Proteomes" id="UP000499080">
    <property type="component" value="Unassembled WGS sequence"/>
</dbReference>
<keyword evidence="2" id="KW-1185">Reference proteome</keyword>
<feature type="non-terminal residue" evidence="1">
    <location>
        <position position="1"/>
    </location>
</feature>
<accession>A0A4Y2X836</accession>
<evidence type="ECO:0000313" key="1">
    <source>
        <dbReference type="EMBL" id="GBO45060.1"/>
    </source>
</evidence>
<evidence type="ECO:0000313" key="2">
    <source>
        <dbReference type="Proteomes" id="UP000499080"/>
    </source>
</evidence>
<dbReference type="AlphaFoldDB" id="A0A4Y2X836"/>
<comment type="caution">
    <text evidence="1">The sequence shown here is derived from an EMBL/GenBank/DDBJ whole genome shotgun (WGS) entry which is preliminary data.</text>
</comment>
<gene>
    <name evidence="1" type="ORF">AVEN_40521_1</name>
</gene>
<organism evidence="1 2">
    <name type="scientific">Araneus ventricosus</name>
    <name type="common">Orbweaver spider</name>
    <name type="synonym">Epeira ventricosa</name>
    <dbReference type="NCBI Taxonomy" id="182803"/>
    <lineage>
        <taxon>Eukaryota</taxon>
        <taxon>Metazoa</taxon>
        <taxon>Ecdysozoa</taxon>
        <taxon>Arthropoda</taxon>
        <taxon>Chelicerata</taxon>
        <taxon>Arachnida</taxon>
        <taxon>Araneae</taxon>
        <taxon>Araneomorphae</taxon>
        <taxon>Entelegynae</taxon>
        <taxon>Araneoidea</taxon>
        <taxon>Araneidae</taxon>
        <taxon>Araneus</taxon>
    </lineage>
</organism>
<protein>
    <submittedName>
        <fullName evidence="1">Uncharacterized protein</fullName>
    </submittedName>
</protein>
<proteinExistence type="predicted"/>
<dbReference type="EMBL" id="BGPR01072048">
    <property type="protein sequence ID" value="GBO45060.1"/>
    <property type="molecule type" value="Genomic_DNA"/>
</dbReference>